<name>A0ABX6QHK2_9HYPH</name>
<proteinExistence type="predicted"/>
<accession>A0ABX6QHK2</accession>
<keyword evidence="3" id="KW-1185">Reference proteome</keyword>
<organism evidence="2 3">
    <name type="scientific">Peteryoungia desertarenae</name>
    <dbReference type="NCBI Taxonomy" id="1813451"/>
    <lineage>
        <taxon>Bacteria</taxon>
        <taxon>Pseudomonadati</taxon>
        <taxon>Pseudomonadota</taxon>
        <taxon>Alphaproteobacteria</taxon>
        <taxon>Hyphomicrobiales</taxon>
        <taxon>Rhizobiaceae</taxon>
        <taxon>Peteryoungia</taxon>
    </lineage>
</organism>
<keyword evidence="1" id="KW-1133">Transmembrane helix</keyword>
<dbReference type="RefSeq" id="WP_138289445.1">
    <property type="nucleotide sequence ID" value="NZ_CP058350.1"/>
</dbReference>
<feature type="transmembrane region" description="Helical" evidence="1">
    <location>
        <begin position="12"/>
        <end position="38"/>
    </location>
</feature>
<keyword evidence="1" id="KW-0812">Transmembrane</keyword>
<evidence type="ECO:0000313" key="2">
    <source>
        <dbReference type="EMBL" id="QLF68069.1"/>
    </source>
</evidence>
<sequence>MSDIAPGKLLRSIMMMLFFSVLALDIAVPAAVLLVMAASRWAVEHWPVTNDSLFGRKARMA</sequence>
<evidence type="ECO:0000256" key="1">
    <source>
        <dbReference type="SAM" id="Phobius"/>
    </source>
</evidence>
<evidence type="ECO:0000313" key="3">
    <source>
        <dbReference type="Proteomes" id="UP000308530"/>
    </source>
</evidence>
<keyword evidence="1" id="KW-0472">Membrane</keyword>
<dbReference type="EMBL" id="CP058350">
    <property type="protein sequence ID" value="QLF68069.1"/>
    <property type="molecule type" value="Genomic_DNA"/>
</dbReference>
<gene>
    <name evidence="2" type="ORF">FE840_011670</name>
</gene>
<reference evidence="2 3" key="1">
    <citation type="submission" date="2020-06" db="EMBL/GenBank/DDBJ databases">
        <title>Genome sequence of Rhizobium sp strain ADMK78.</title>
        <authorList>
            <person name="Rahi P."/>
        </authorList>
    </citation>
    <scope>NUCLEOTIDE SEQUENCE [LARGE SCALE GENOMIC DNA]</scope>
    <source>
        <strain evidence="2 3">ADMK78</strain>
    </source>
</reference>
<dbReference type="Proteomes" id="UP000308530">
    <property type="component" value="Chromosome"/>
</dbReference>
<protein>
    <submittedName>
        <fullName evidence="2">Uncharacterized protein</fullName>
    </submittedName>
</protein>